<evidence type="ECO:0000313" key="2">
    <source>
        <dbReference type="Proteomes" id="UP000320184"/>
    </source>
</evidence>
<comment type="caution">
    <text evidence="1">The sequence shown here is derived from an EMBL/GenBank/DDBJ whole genome shotgun (WGS) entry which is preliminary data.</text>
</comment>
<protein>
    <submittedName>
        <fullName evidence="1">Uncharacterized protein</fullName>
    </submittedName>
</protein>
<gene>
    <name evidence="1" type="ORF">E6K73_09635</name>
</gene>
<sequence length="495" mass="55320">MAAALTLPVSPLGASDFDDFRVPDHRSRSIAASLATSASQTTRNSFLGEESGSWDSGLTGNGNWFRDSERLQTSTSFNLGAQGLRNREETHWLNIGPSVVQRSDQIESHRALHEFWTIGLAARVYPWSLPISIGTGVTNLAAYDQDWMDRHGVDRVQVSQPPPFDRRSVTQGDVNEWRYSYDTIVGGDVGLGRVRDATGVYQAQLLLDRLGRDGVLARPPSKEARVRLARLYYIESDYSVAHDRSAKFFWRDVEKILSDDGALGPAGLDAYSLHHALEPYFIRSFSRGNSRRTGWFAGVQFSGFYRNQIVRSTDHLFQAAYNADTLVYATDQTRSDHIALSIRSPLAGLELEYHRPLDLRWQLDANAQARTDVRGLSRLTDVQSRVEVGYLLADRWSARGVANQSRTVGGARDQVFPADQWDVDFGAELSYYLEDRVKLTLTASEAQQSVRGALGPFGSGIHVYERRRSVFLGLSYSILRGYDAPGLVDRGRPLH</sequence>
<dbReference type="AlphaFoldDB" id="A0A538SE38"/>
<proteinExistence type="predicted"/>
<accession>A0A538SE38</accession>
<organism evidence="1 2">
    <name type="scientific">Eiseniibacteriota bacterium</name>
    <dbReference type="NCBI Taxonomy" id="2212470"/>
    <lineage>
        <taxon>Bacteria</taxon>
        <taxon>Candidatus Eiseniibacteriota</taxon>
    </lineage>
</organism>
<dbReference type="EMBL" id="VBOT01000120">
    <property type="protein sequence ID" value="TMQ49617.1"/>
    <property type="molecule type" value="Genomic_DNA"/>
</dbReference>
<dbReference type="Proteomes" id="UP000320184">
    <property type="component" value="Unassembled WGS sequence"/>
</dbReference>
<evidence type="ECO:0000313" key="1">
    <source>
        <dbReference type="EMBL" id="TMQ49617.1"/>
    </source>
</evidence>
<name>A0A538SE38_UNCEI</name>
<reference evidence="1 2" key="1">
    <citation type="journal article" date="2019" name="Nat. Microbiol.">
        <title>Mediterranean grassland soil C-N compound turnover is dependent on rainfall and depth, and is mediated by genomically divergent microorganisms.</title>
        <authorList>
            <person name="Diamond S."/>
            <person name="Andeer P.F."/>
            <person name="Li Z."/>
            <person name="Crits-Christoph A."/>
            <person name="Burstein D."/>
            <person name="Anantharaman K."/>
            <person name="Lane K.R."/>
            <person name="Thomas B.C."/>
            <person name="Pan C."/>
            <person name="Northen T.R."/>
            <person name="Banfield J.F."/>
        </authorList>
    </citation>
    <scope>NUCLEOTIDE SEQUENCE [LARGE SCALE GENOMIC DNA]</scope>
    <source>
        <strain evidence="1">WS_3</strain>
    </source>
</reference>